<dbReference type="EMBL" id="LGCL01000045">
    <property type="protein sequence ID" value="KPL70165.1"/>
    <property type="molecule type" value="Genomic_DNA"/>
</dbReference>
<reference evidence="5 6" key="1">
    <citation type="submission" date="2015-07" db="EMBL/GenBank/DDBJ databases">
        <title>Genome sequence of Ornatilinea apprima DSM 23815.</title>
        <authorList>
            <person name="Hemp J."/>
            <person name="Ward L.M."/>
            <person name="Pace L.A."/>
            <person name="Fischer W.W."/>
        </authorList>
    </citation>
    <scope>NUCLEOTIDE SEQUENCE [LARGE SCALE GENOMIC DNA]</scope>
    <source>
        <strain evidence="5 6">P3M-1</strain>
    </source>
</reference>
<dbReference type="InterPro" id="IPR001845">
    <property type="entry name" value="HTH_ArsR_DNA-bd_dom"/>
</dbReference>
<dbReference type="PRINTS" id="PR00778">
    <property type="entry name" value="HTHARSR"/>
</dbReference>
<dbReference type="InterPro" id="IPR036388">
    <property type="entry name" value="WH-like_DNA-bd_sf"/>
</dbReference>
<dbReference type="InterPro" id="IPR036390">
    <property type="entry name" value="WH_DNA-bd_sf"/>
</dbReference>
<dbReference type="InterPro" id="IPR051011">
    <property type="entry name" value="Metal_resp_trans_reg"/>
</dbReference>
<dbReference type="Proteomes" id="UP000050417">
    <property type="component" value="Unassembled WGS sequence"/>
</dbReference>
<gene>
    <name evidence="5" type="ORF">ADN00_18220</name>
</gene>
<dbReference type="AlphaFoldDB" id="A0A0P6XML1"/>
<keyword evidence="1" id="KW-0805">Transcription regulation</keyword>
<dbReference type="PANTHER" id="PTHR43132:SF2">
    <property type="entry name" value="ARSENICAL RESISTANCE OPERON REPRESSOR ARSR-RELATED"/>
    <property type="match status" value="1"/>
</dbReference>
<organism evidence="5 6">
    <name type="scientific">Ornatilinea apprima</name>
    <dbReference type="NCBI Taxonomy" id="1134406"/>
    <lineage>
        <taxon>Bacteria</taxon>
        <taxon>Bacillati</taxon>
        <taxon>Chloroflexota</taxon>
        <taxon>Anaerolineae</taxon>
        <taxon>Anaerolineales</taxon>
        <taxon>Anaerolineaceae</taxon>
        <taxon>Ornatilinea</taxon>
    </lineage>
</organism>
<keyword evidence="2" id="KW-0238">DNA-binding</keyword>
<dbReference type="Gene3D" id="1.10.10.10">
    <property type="entry name" value="Winged helix-like DNA-binding domain superfamily/Winged helix DNA-binding domain"/>
    <property type="match status" value="1"/>
</dbReference>
<feature type="domain" description="HTH arsR-type" evidence="4">
    <location>
        <begin position="6"/>
        <end position="100"/>
    </location>
</feature>
<dbReference type="GO" id="GO:0003677">
    <property type="term" value="F:DNA binding"/>
    <property type="evidence" value="ECO:0007669"/>
    <property type="project" value="UniProtKB-KW"/>
</dbReference>
<dbReference type="OrthoDB" id="9798835at2"/>
<sequence length="130" mass="14708">MNINQEGTNPFAQPAQLLKLLAHPARLQILEILRNGEECVCHMEALLGYRQAYLSQQLAVLREAGFLEDRREGWNIYYRVVRPEVFSVLAAVYAMLDGPKQQPVFELKGAVCSCPKCEVTQHIAKGDHIE</sequence>
<dbReference type="SUPFAM" id="SSF46785">
    <property type="entry name" value="Winged helix' DNA-binding domain"/>
    <property type="match status" value="1"/>
</dbReference>
<dbReference type="NCBIfam" id="NF033788">
    <property type="entry name" value="HTH_metalloreg"/>
    <property type="match status" value="1"/>
</dbReference>
<dbReference type="PROSITE" id="PS50987">
    <property type="entry name" value="HTH_ARSR_2"/>
    <property type="match status" value="1"/>
</dbReference>
<keyword evidence="3" id="KW-0804">Transcription</keyword>
<dbReference type="InterPro" id="IPR011991">
    <property type="entry name" value="ArsR-like_HTH"/>
</dbReference>
<proteinExistence type="predicted"/>
<evidence type="ECO:0000313" key="5">
    <source>
        <dbReference type="EMBL" id="KPL70165.1"/>
    </source>
</evidence>
<dbReference type="PANTHER" id="PTHR43132">
    <property type="entry name" value="ARSENICAL RESISTANCE OPERON REPRESSOR ARSR-RELATED"/>
    <property type="match status" value="1"/>
</dbReference>
<evidence type="ECO:0000313" key="6">
    <source>
        <dbReference type="Proteomes" id="UP000050417"/>
    </source>
</evidence>
<name>A0A0P6XML1_9CHLR</name>
<protein>
    <recommendedName>
        <fullName evidence="4">HTH arsR-type domain-containing protein</fullName>
    </recommendedName>
</protein>
<keyword evidence="6" id="KW-1185">Reference proteome</keyword>
<dbReference type="Pfam" id="PF01022">
    <property type="entry name" value="HTH_5"/>
    <property type="match status" value="1"/>
</dbReference>
<dbReference type="GO" id="GO:0003700">
    <property type="term" value="F:DNA-binding transcription factor activity"/>
    <property type="evidence" value="ECO:0007669"/>
    <property type="project" value="InterPro"/>
</dbReference>
<evidence type="ECO:0000256" key="3">
    <source>
        <dbReference type="ARBA" id="ARBA00023163"/>
    </source>
</evidence>
<accession>A0A0P6XML1</accession>
<evidence type="ECO:0000256" key="1">
    <source>
        <dbReference type="ARBA" id="ARBA00023015"/>
    </source>
</evidence>
<dbReference type="STRING" id="1134406.ADN00_18220"/>
<dbReference type="SMART" id="SM00418">
    <property type="entry name" value="HTH_ARSR"/>
    <property type="match status" value="1"/>
</dbReference>
<evidence type="ECO:0000256" key="2">
    <source>
        <dbReference type="ARBA" id="ARBA00023125"/>
    </source>
</evidence>
<dbReference type="CDD" id="cd00090">
    <property type="entry name" value="HTH_ARSR"/>
    <property type="match status" value="1"/>
</dbReference>
<evidence type="ECO:0000259" key="4">
    <source>
        <dbReference type="PROSITE" id="PS50987"/>
    </source>
</evidence>
<comment type="caution">
    <text evidence="5">The sequence shown here is derived from an EMBL/GenBank/DDBJ whole genome shotgun (WGS) entry which is preliminary data.</text>
</comment>